<dbReference type="Proteomes" id="UP000326939">
    <property type="component" value="Chromosome 6"/>
</dbReference>
<gene>
    <name evidence="2" type="ORF">DKX38_009673</name>
</gene>
<organism evidence="2 3">
    <name type="scientific">Salix brachista</name>
    <dbReference type="NCBI Taxonomy" id="2182728"/>
    <lineage>
        <taxon>Eukaryota</taxon>
        <taxon>Viridiplantae</taxon>
        <taxon>Streptophyta</taxon>
        <taxon>Embryophyta</taxon>
        <taxon>Tracheophyta</taxon>
        <taxon>Spermatophyta</taxon>
        <taxon>Magnoliopsida</taxon>
        <taxon>eudicotyledons</taxon>
        <taxon>Gunneridae</taxon>
        <taxon>Pentapetalae</taxon>
        <taxon>rosids</taxon>
        <taxon>fabids</taxon>
        <taxon>Malpighiales</taxon>
        <taxon>Salicaceae</taxon>
        <taxon>Saliceae</taxon>
        <taxon>Salix</taxon>
    </lineage>
</organism>
<proteinExistence type="predicted"/>
<evidence type="ECO:0000313" key="2">
    <source>
        <dbReference type="EMBL" id="KAB5552362.1"/>
    </source>
</evidence>
<evidence type="ECO:0000313" key="3">
    <source>
        <dbReference type="Proteomes" id="UP000326939"/>
    </source>
</evidence>
<name>A0A5N5MBL5_9ROSI</name>
<dbReference type="Gene3D" id="3.40.50.720">
    <property type="entry name" value="NAD(P)-binding Rossmann-like Domain"/>
    <property type="match status" value="1"/>
</dbReference>
<comment type="caution">
    <text evidence="2">The sequence shown here is derived from an EMBL/GenBank/DDBJ whole genome shotgun (WGS) entry which is preliminary data.</text>
</comment>
<protein>
    <submittedName>
        <fullName evidence="2">Uncharacterized protein</fullName>
    </submittedName>
</protein>
<keyword evidence="3" id="KW-1185">Reference proteome</keyword>
<reference evidence="3" key="1">
    <citation type="journal article" date="2019" name="Gigascience">
        <title>De novo genome assembly of the endangered Acer yangbiense, a plant species with extremely small populations endemic to Yunnan Province, China.</title>
        <authorList>
            <person name="Yang J."/>
            <person name="Wariss H.M."/>
            <person name="Tao L."/>
            <person name="Zhang R."/>
            <person name="Yun Q."/>
            <person name="Hollingsworth P."/>
            <person name="Dao Z."/>
            <person name="Luo G."/>
            <person name="Guo H."/>
            <person name="Ma Y."/>
            <person name="Sun W."/>
        </authorList>
    </citation>
    <scope>NUCLEOTIDE SEQUENCE [LARGE SCALE GENOMIC DNA]</scope>
    <source>
        <strain evidence="3">cv. br00</strain>
    </source>
</reference>
<feature type="transmembrane region" description="Helical" evidence="1">
    <location>
        <begin position="76"/>
        <end position="99"/>
    </location>
</feature>
<keyword evidence="1" id="KW-0472">Membrane</keyword>
<dbReference type="SUPFAM" id="SSF51735">
    <property type="entry name" value="NAD(P)-binding Rossmann-fold domains"/>
    <property type="match status" value="1"/>
</dbReference>
<keyword evidence="1" id="KW-1133">Transmembrane helix</keyword>
<dbReference type="AlphaFoldDB" id="A0A5N5MBL5"/>
<dbReference type="EMBL" id="VDCV01000006">
    <property type="protein sequence ID" value="KAB5552362.1"/>
    <property type="molecule type" value="Genomic_DNA"/>
</dbReference>
<evidence type="ECO:0000256" key="1">
    <source>
        <dbReference type="SAM" id="Phobius"/>
    </source>
</evidence>
<keyword evidence="1" id="KW-0812">Transmembrane</keyword>
<dbReference type="InterPro" id="IPR036291">
    <property type="entry name" value="NAD(P)-bd_dom_sf"/>
</dbReference>
<sequence length="319" mass="34345">MKGAAISAAMEDPKRLEEGRSAAHDHLLAEHGGDRQPVVNQIKSKRVATLDAFRGLTTAASARDFHYSYQQTALQLSYVCFTAGAAGIVFSGFYILVIVPKKKTLIEAMEKAGKGNPEEIPWADQAGAEFVVESTGAFTDKGKASAHLKGRVKGIVHKFLFGQVFVVGITRLIHSLQVLPSNLATMDIESNHSSPVLADPAPINKARLGIHSNLLTYAPSGGSLSSSKYRNIPRKKPGKLDEVCSNACLDAMKSSSPPRKKLIKDGSDTAYSTWMVILASLLVDSSLEVRHFDLLPEKGFEVDLDAIAALADQNSEVLC</sequence>
<accession>A0A5N5MBL5</accession>